<feature type="domain" description="Carboxymuconolactone decarboxylase-like" evidence="1">
    <location>
        <begin position="33"/>
        <end position="113"/>
    </location>
</feature>
<organism evidence="2 3">
    <name type="scientific">Candidatus Litorirhabdus singularis</name>
    <dbReference type="NCBI Taxonomy" id="2518993"/>
    <lineage>
        <taxon>Bacteria</taxon>
        <taxon>Pseudomonadati</taxon>
        <taxon>Pseudomonadota</taxon>
        <taxon>Gammaproteobacteria</taxon>
        <taxon>Cellvibrionales</taxon>
        <taxon>Halieaceae</taxon>
        <taxon>Candidatus Litorirhabdus</taxon>
    </lineage>
</organism>
<dbReference type="InterPro" id="IPR052512">
    <property type="entry name" value="4CMD/NDH-1_regulator"/>
</dbReference>
<evidence type="ECO:0000313" key="2">
    <source>
        <dbReference type="EMBL" id="MCX2979715.1"/>
    </source>
</evidence>
<name>A0ABT3TD18_9GAMM</name>
<evidence type="ECO:0000313" key="3">
    <source>
        <dbReference type="Proteomes" id="UP001143362"/>
    </source>
</evidence>
<comment type="caution">
    <text evidence="2">The sequence shown here is derived from an EMBL/GenBank/DDBJ whole genome shotgun (WGS) entry which is preliminary data.</text>
</comment>
<accession>A0ABT3TD18</accession>
<gene>
    <name evidence="2" type="ORF">EYC98_02430</name>
</gene>
<dbReference type="InterPro" id="IPR029032">
    <property type="entry name" value="AhpD-like"/>
</dbReference>
<reference evidence="2" key="1">
    <citation type="submission" date="2019-02" db="EMBL/GenBank/DDBJ databases">
        <authorList>
            <person name="Li S.-H."/>
        </authorList>
    </citation>
    <scope>NUCLEOTIDE SEQUENCE</scope>
    <source>
        <strain evidence="2">IMCC14734</strain>
    </source>
</reference>
<dbReference type="Proteomes" id="UP001143362">
    <property type="component" value="Unassembled WGS sequence"/>
</dbReference>
<dbReference type="EMBL" id="SHNN01000001">
    <property type="protein sequence ID" value="MCX2979715.1"/>
    <property type="molecule type" value="Genomic_DNA"/>
</dbReference>
<dbReference type="Pfam" id="PF02627">
    <property type="entry name" value="CMD"/>
    <property type="match status" value="1"/>
</dbReference>
<dbReference type="RefSeq" id="WP_279243714.1">
    <property type="nucleotide sequence ID" value="NZ_SHNN01000001.1"/>
</dbReference>
<proteinExistence type="predicted"/>
<dbReference type="Gene3D" id="1.20.1290.10">
    <property type="entry name" value="AhpD-like"/>
    <property type="match status" value="1"/>
</dbReference>
<dbReference type="PANTHER" id="PTHR33570:SF2">
    <property type="entry name" value="CARBOXYMUCONOLACTONE DECARBOXYLASE-LIKE DOMAIN-CONTAINING PROTEIN"/>
    <property type="match status" value="1"/>
</dbReference>
<keyword evidence="3" id="KW-1185">Reference proteome</keyword>
<protein>
    <submittedName>
        <fullName evidence="2">Carboxymuconolactone decarboxylase family protein</fullName>
    </submittedName>
</protein>
<dbReference type="PANTHER" id="PTHR33570">
    <property type="entry name" value="4-CARBOXYMUCONOLACTONE DECARBOXYLASE FAMILY PROTEIN"/>
    <property type="match status" value="1"/>
</dbReference>
<dbReference type="SUPFAM" id="SSF69118">
    <property type="entry name" value="AhpD-like"/>
    <property type="match status" value="1"/>
</dbReference>
<dbReference type="InterPro" id="IPR003779">
    <property type="entry name" value="CMD-like"/>
</dbReference>
<evidence type="ECO:0000259" key="1">
    <source>
        <dbReference type="Pfam" id="PF02627"/>
    </source>
</evidence>
<sequence>MADSERRARGLEMINKVYAGDVVTPDEGYAFTDIMLEQLFAEVWSRDVLSVRDRRLLLLGIIAEKGETMTFGIQAKAALKNGELNAEELRELLLMIAQYAGYPRAASMLGPLEQAIAQVEGEKAES</sequence>